<dbReference type="Gene3D" id="1.10.760.10">
    <property type="entry name" value="Cytochrome c-like domain"/>
    <property type="match status" value="1"/>
</dbReference>
<dbReference type="RefSeq" id="WP_166519805.1">
    <property type="nucleotide sequence ID" value="NZ_JAAABJ010000547.1"/>
</dbReference>
<keyword evidence="3 6" id="KW-0479">Metal-binding</keyword>
<keyword evidence="2 6" id="KW-0349">Heme</keyword>
<comment type="caution">
    <text evidence="8">The sequence shown here is derived from an EMBL/GenBank/DDBJ whole genome shotgun (WGS) entry which is preliminary data.</text>
</comment>
<feature type="binding site" description="covalent" evidence="6">
    <location>
        <position position="8"/>
    </location>
    <ligand>
        <name>heme c</name>
        <dbReference type="ChEBI" id="CHEBI:61717"/>
    </ligand>
</feature>
<keyword evidence="1" id="KW-0813">Transport</keyword>
<evidence type="ECO:0000313" key="9">
    <source>
        <dbReference type="Proteomes" id="UP000553459"/>
    </source>
</evidence>
<dbReference type="PRINTS" id="PR00606">
    <property type="entry name" value="CYTCHROMECID"/>
</dbReference>
<organism evidence="8 9">
    <name type="scientific">Elizabethkingia argenteiflava</name>
    <dbReference type="NCBI Taxonomy" id="2681556"/>
    <lineage>
        <taxon>Bacteria</taxon>
        <taxon>Pseudomonadati</taxon>
        <taxon>Bacteroidota</taxon>
        <taxon>Flavobacteriia</taxon>
        <taxon>Flavobacteriales</taxon>
        <taxon>Weeksellaceae</taxon>
        <taxon>Elizabethkingia</taxon>
    </lineage>
</organism>
<accession>A0A845PXE8</accession>
<dbReference type="PROSITE" id="PS51007">
    <property type="entry name" value="CYTC"/>
    <property type="match status" value="1"/>
</dbReference>
<dbReference type="InterPro" id="IPR009056">
    <property type="entry name" value="Cyt_c-like_dom"/>
</dbReference>
<name>A0A845PXE8_9FLAO</name>
<comment type="PTM">
    <text evidence="6">Binds 1 heme c group covalently per subunit.</text>
</comment>
<dbReference type="GO" id="GO:0009055">
    <property type="term" value="F:electron transfer activity"/>
    <property type="evidence" value="ECO:0007669"/>
    <property type="project" value="InterPro"/>
</dbReference>
<proteinExistence type="predicted"/>
<dbReference type="AlphaFoldDB" id="A0A845PXE8"/>
<dbReference type="EMBL" id="JAAABJ010000547">
    <property type="protein sequence ID" value="NAW51526.1"/>
    <property type="molecule type" value="Genomic_DNA"/>
</dbReference>
<dbReference type="InterPro" id="IPR036909">
    <property type="entry name" value="Cyt_c-like_dom_sf"/>
</dbReference>
<evidence type="ECO:0000313" key="8">
    <source>
        <dbReference type="EMBL" id="NAW51526.1"/>
    </source>
</evidence>
<evidence type="ECO:0000256" key="5">
    <source>
        <dbReference type="ARBA" id="ARBA00023004"/>
    </source>
</evidence>
<protein>
    <submittedName>
        <fullName evidence="8">C-type cytochrome</fullName>
    </submittedName>
</protein>
<dbReference type="InterPro" id="IPR002324">
    <property type="entry name" value="Cyt_c_ID"/>
</dbReference>
<evidence type="ECO:0000256" key="6">
    <source>
        <dbReference type="PIRSR" id="PIRSR602324-1"/>
    </source>
</evidence>
<keyword evidence="9" id="KW-1185">Reference proteome</keyword>
<dbReference type="SUPFAM" id="SSF46626">
    <property type="entry name" value="Cytochrome c"/>
    <property type="match status" value="1"/>
</dbReference>
<keyword evidence="5 6" id="KW-0408">Iron</keyword>
<evidence type="ECO:0000256" key="2">
    <source>
        <dbReference type="ARBA" id="ARBA00022617"/>
    </source>
</evidence>
<dbReference type="Proteomes" id="UP000553459">
    <property type="component" value="Unassembled WGS sequence"/>
</dbReference>
<evidence type="ECO:0000256" key="1">
    <source>
        <dbReference type="ARBA" id="ARBA00022448"/>
    </source>
</evidence>
<keyword evidence="4" id="KW-0249">Electron transport</keyword>
<dbReference type="GO" id="GO:0020037">
    <property type="term" value="F:heme binding"/>
    <property type="evidence" value="ECO:0007669"/>
    <property type="project" value="InterPro"/>
</dbReference>
<dbReference type="Pfam" id="PF00034">
    <property type="entry name" value="Cytochrom_C"/>
    <property type="match status" value="1"/>
</dbReference>
<gene>
    <name evidence="8" type="ORF">GNY06_09085</name>
</gene>
<feature type="non-terminal residue" evidence="8">
    <location>
        <position position="1"/>
    </location>
</feature>
<evidence type="ECO:0000256" key="3">
    <source>
        <dbReference type="ARBA" id="ARBA00022723"/>
    </source>
</evidence>
<feature type="binding site" description="covalent" evidence="6">
    <location>
        <position position="12"/>
    </location>
    <ligand>
        <name>heme c</name>
        <dbReference type="ChEBI" id="CHEBI:61717"/>
    </ligand>
</feature>
<feature type="binding site" description="covalent" evidence="6">
    <location>
        <position position="55"/>
    </location>
    <ligand>
        <name>heme c</name>
        <dbReference type="ChEBI" id="CHEBI:61717"/>
    </ligand>
</feature>
<evidence type="ECO:0000256" key="4">
    <source>
        <dbReference type="ARBA" id="ARBA00022982"/>
    </source>
</evidence>
<sequence length="78" mass="8652">KLMLSSVCFTCHAIDSRLIGPSYKELATKFTESYLDYLADNIIQGGYGVWGESPMSPHPGIAKEEAQLIVNYILSLKK</sequence>
<evidence type="ECO:0000259" key="7">
    <source>
        <dbReference type="PROSITE" id="PS51007"/>
    </source>
</evidence>
<feature type="domain" description="Cytochrome c" evidence="7">
    <location>
        <begin position="1"/>
        <end position="77"/>
    </location>
</feature>
<dbReference type="GO" id="GO:0005506">
    <property type="term" value="F:iron ion binding"/>
    <property type="evidence" value="ECO:0007669"/>
    <property type="project" value="InterPro"/>
</dbReference>
<reference evidence="8 9" key="1">
    <citation type="submission" date="2019-11" db="EMBL/GenBank/DDBJ databases">
        <title>Characterization of Elizabethkingia argenteiflava sp. nov., isolated from inner surface of Soybean Pods.</title>
        <authorList>
            <person name="Mo S."/>
        </authorList>
    </citation>
    <scope>NUCLEOTIDE SEQUENCE [LARGE SCALE GENOMIC DNA]</scope>
    <source>
        <strain evidence="8 9">YB22</strain>
    </source>
</reference>